<evidence type="ECO:0000256" key="1">
    <source>
        <dbReference type="ARBA" id="ARBA00023015"/>
    </source>
</evidence>
<evidence type="ECO:0000313" key="9">
    <source>
        <dbReference type="Proteomes" id="UP000054342"/>
    </source>
</evidence>
<dbReference type="Proteomes" id="UP000054342">
    <property type="component" value="Unassembled WGS sequence"/>
</dbReference>
<dbReference type="OrthoDB" id="5418899at2759"/>
<feature type="region of interest" description="Disordered" evidence="5">
    <location>
        <begin position="156"/>
        <end position="178"/>
    </location>
</feature>
<dbReference type="PANTHER" id="PTHR37534">
    <property type="entry name" value="TRANSCRIPTIONAL ACTIVATOR PROTEIN UGA3"/>
    <property type="match status" value="1"/>
</dbReference>
<organism evidence="8 9">
    <name type="scientific">Exophiala xenobiotica</name>
    <dbReference type="NCBI Taxonomy" id="348802"/>
    <lineage>
        <taxon>Eukaryota</taxon>
        <taxon>Fungi</taxon>
        <taxon>Dikarya</taxon>
        <taxon>Ascomycota</taxon>
        <taxon>Pezizomycotina</taxon>
        <taxon>Eurotiomycetes</taxon>
        <taxon>Chaetothyriomycetidae</taxon>
        <taxon>Chaetothyriales</taxon>
        <taxon>Herpotrichiellaceae</taxon>
        <taxon>Exophiala</taxon>
    </lineage>
</organism>
<dbReference type="SUPFAM" id="SSF57701">
    <property type="entry name" value="Zn2/Cys6 DNA-binding domain"/>
    <property type="match status" value="1"/>
</dbReference>
<dbReference type="RefSeq" id="XP_013319691.1">
    <property type="nucleotide sequence ID" value="XM_013464237.1"/>
</dbReference>
<proteinExistence type="predicted"/>
<sequence length="316" mass="34511">MSAFLALVLIKFSVSLAWIHRVTGMKLLTLDAVGELAHLHLEPADLVIYKPKMPSKTVKAASSAPVRRSRTGCLTCRRRKLKCDEATPICGQCQKSRRQCDRSEGLTFRHHQNAAIDRDEQDHSLGSFFKYSQSYSPEDLQSFLPVPQTLTWIQVSDPNSEDSNAVTPPPQAQATSDPYQQVAAHTLEALSTAAADHVSYPPQATAYYTAMGSQSAPHPEYGFVRLENDDGTREGSSNNANYMNAQGQNTSLMIDPNLETSVADPAEQAVSMEESADHTGAQDAHENDGQNSHIEGDGMGDSESRVAMALRTFNEA</sequence>
<reference evidence="8 9" key="1">
    <citation type="submission" date="2015-01" db="EMBL/GenBank/DDBJ databases">
        <title>The Genome Sequence of Exophiala xenobiotica CBS118157.</title>
        <authorList>
            <consortium name="The Broad Institute Genomics Platform"/>
            <person name="Cuomo C."/>
            <person name="de Hoog S."/>
            <person name="Gorbushina A."/>
            <person name="Stielow B."/>
            <person name="Teixiera M."/>
            <person name="Abouelleil A."/>
            <person name="Chapman S.B."/>
            <person name="Priest M."/>
            <person name="Young S.K."/>
            <person name="Wortman J."/>
            <person name="Nusbaum C."/>
            <person name="Birren B."/>
        </authorList>
    </citation>
    <scope>NUCLEOTIDE SEQUENCE [LARGE SCALE GENOMIC DNA]</scope>
    <source>
        <strain evidence="8 9">CBS 118157</strain>
    </source>
</reference>
<feature type="signal peptide" evidence="6">
    <location>
        <begin position="1"/>
        <end position="24"/>
    </location>
</feature>
<keyword evidence="4" id="KW-0539">Nucleus</keyword>
<dbReference type="PROSITE" id="PS00463">
    <property type="entry name" value="ZN2_CY6_FUNGAL_1"/>
    <property type="match status" value="1"/>
</dbReference>
<keyword evidence="2" id="KW-0238">DNA-binding</keyword>
<keyword evidence="1" id="KW-0805">Transcription regulation</keyword>
<feature type="domain" description="Zn(2)-C6 fungal-type" evidence="7">
    <location>
        <begin position="72"/>
        <end position="100"/>
    </location>
</feature>
<dbReference type="GO" id="GO:0000981">
    <property type="term" value="F:DNA-binding transcription factor activity, RNA polymerase II-specific"/>
    <property type="evidence" value="ECO:0007669"/>
    <property type="project" value="InterPro"/>
</dbReference>
<dbReference type="InterPro" id="IPR036864">
    <property type="entry name" value="Zn2-C6_fun-type_DNA-bd_sf"/>
</dbReference>
<protein>
    <recommendedName>
        <fullName evidence="7">Zn(2)-C6 fungal-type domain-containing protein</fullName>
    </recommendedName>
</protein>
<dbReference type="AlphaFoldDB" id="A0A0D2D9Z4"/>
<dbReference type="STRING" id="348802.A0A0D2D9Z4"/>
<dbReference type="GeneID" id="25325490"/>
<evidence type="ECO:0000256" key="6">
    <source>
        <dbReference type="SAM" id="SignalP"/>
    </source>
</evidence>
<dbReference type="PANTHER" id="PTHR37534:SF46">
    <property type="entry name" value="ZN(II)2CYS6 TRANSCRIPTION FACTOR (EUROFUNG)"/>
    <property type="match status" value="1"/>
</dbReference>
<dbReference type="Gene3D" id="4.10.240.10">
    <property type="entry name" value="Zn(2)-C6 fungal-type DNA-binding domain"/>
    <property type="match status" value="1"/>
</dbReference>
<evidence type="ECO:0000256" key="4">
    <source>
        <dbReference type="ARBA" id="ARBA00023242"/>
    </source>
</evidence>
<feature type="chain" id="PRO_5002240293" description="Zn(2)-C6 fungal-type domain-containing protein" evidence="6">
    <location>
        <begin position="25"/>
        <end position="316"/>
    </location>
</feature>
<evidence type="ECO:0000313" key="8">
    <source>
        <dbReference type="EMBL" id="KIW59107.1"/>
    </source>
</evidence>
<dbReference type="GO" id="GO:0003677">
    <property type="term" value="F:DNA binding"/>
    <property type="evidence" value="ECO:0007669"/>
    <property type="project" value="UniProtKB-KW"/>
</dbReference>
<dbReference type="GO" id="GO:0008270">
    <property type="term" value="F:zinc ion binding"/>
    <property type="evidence" value="ECO:0007669"/>
    <property type="project" value="InterPro"/>
</dbReference>
<dbReference type="Pfam" id="PF00172">
    <property type="entry name" value="Zn_clus"/>
    <property type="match status" value="1"/>
</dbReference>
<dbReference type="HOGENOM" id="CLU_091054_0_0_1"/>
<name>A0A0D2D9Z4_9EURO</name>
<dbReference type="PROSITE" id="PS50048">
    <property type="entry name" value="ZN2_CY6_FUNGAL_2"/>
    <property type="match status" value="1"/>
</dbReference>
<keyword evidence="6" id="KW-0732">Signal</keyword>
<dbReference type="InterPro" id="IPR001138">
    <property type="entry name" value="Zn2Cys6_DnaBD"/>
</dbReference>
<accession>A0A0D2D9Z4</accession>
<keyword evidence="9" id="KW-1185">Reference proteome</keyword>
<gene>
    <name evidence="8" type="ORF">PV05_03582</name>
</gene>
<evidence type="ECO:0000256" key="3">
    <source>
        <dbReference type="ARBA" id="ARBA00023163"/>
    </source>
</evidence>
<dbReference type="CDD" id="cd00067">
    <property type="entry name" value="GAL4"/>
    <property type="match status" value="1"/>
</dbReference>
<dbReference type="SMART" id="SM00066">
    <property type="entry name" value="GAL4"/>
    <property type="match status" value="1"/>
</dbReference>
<feature type="region of interest" description="Disordered" evidence="5">
    <location>
        <begin position="264"/>
        <end position="304"/>
    </location>
</feature>
<dbReference type="EMBL" id="KN847318">
    <property type="protein sequence ID" value="KIW59107.1"/>
    <property type="molecule type" value="Genomic_DNA"/>
</dbReference>
<evidence type="ECO:0000256" key="5">
    <source>
        <dbReference type="SAM" id="MobiDB-lite"/>
    </source>
</evidence>
<evidence type="ECO:0000256" key="2">
    <source>
        <dbReference type="ARBA" id="ARBA00023125"/>
    </source>
</evidence>
<keyword evidence="3" id="KW-0804">Transcription</keyword>
<evidence type="ECO:0000259" key="7">
    <source>
        <dbReference type="PROSITE" id="PS50048"/>
    </source>
</evidence>